<dbReference type="InterPro" id="IPR019752">
    <property type="entry name" value="Pyrv/ketoisovalerate_OxRed_cat"/>
</dbReference>
<gene>
    <name evidence="5" type="ORF">SCABRO_01193</name>
</gene>
<dbReference type="PANTHER" id="PTHR32154:SF20">
    <property type="entry name" value="2-OXOGLUTARATE OXIDOREDUCTASE SUBUNIT KORA"/>
    <property type="match status" value="1"/>
</dbReference>
<dbReference type="FunFam" id="3.40.50.970:FF:000022">
    <property type="entry name" value="2-oxoglutarate ferredoxin oxidoreductase alpha subunit"/>
    <property type="match status" value="1"/>
</dbReference>
<dbReference type="InterPro" id="IPR033412">
    <property type="entry name" value="PFOR_II"/>
</dbReference>
<dbReference type="GO" id="GO:0016903">
    <property type="term" value="F:oxidoreductase activity, acting on the aldehyde or oxo group of donors"/>
    <property type="evidence" value="ECO:0007669"/>
    <property type="project" value="InterPro"/>
</dbReference>
<dbReference type="GO" id="GO:0006979">
    <property type="term" value="P:response to oxidative stress"/>
    <property type="evidence" value="ECO:0007669"/>
    <property type="project" value="TreeGrafter"/>
</dbReference>
<dbReference type="PATRIC" id="fig|237368.3.peg.1305"/>
<evidence type="ECO:0000259" key="4">
    <source>
        <dbReference type="Pfam" id="PF17147"/>
    </source>
</evidence>
<dbReference type="NCBIfam" id="TIGR03710">
    <property type="entry name" value="OAFO_sf"/>
    <property type="match status" value="1"/>
</dbReference>
<reference evidence="5 6" key="1">
    <citation type="submission" date="2014-10" db="EMBL/GenBank/DDBJ databases">
        <title>Draft genome of anammox bacterium scalindua brodae, obtained using differential coverage binning of sequence data from two enrichment reactors.</title>
        <authorList>
            <person name="Speth D.R."/>
            <person name="Russ L."/>
            <person name="Kartal B."/>
            <person name="Op den Camp H.J."/>
            <person name="Dutilh B.E."/>
            <person name="Jetten M.S."/>
        </authorList>
    </citation>
    <scope>NUCLEOTIDE SEQUENCE [LARGE SCALE GENOMIC DNA]</scope>
    <source>
        <strain evidence="5">RU1</strain>
    </source>
</reference>
<dbReference type="SUPFAM" id="SSF52518">
    <property type="entry name" value="Thiamin diphosphate-binding fold (THDP-binding)"/>
    <property type="match status" value="1"/>
</dbReference>
<protein>
    <submittedName>
        <fullName evidence="5">2-oxoglutarate ferredoxin oxidoreductase alpha subunit</fullName>
    </submittedName>
</protein>
<dbReference type="Gene3D" id="3.40.50.970">
    <property type="match status" value="1"/>
</dbReference>
<dbReference type="EMBL" id="JRYO01000081">
    <property type="protein sequence ID" value="KHE93030.1"/>
    <property type="molecule type" value="Genomic_DNA"/>
</dbReference>
<dbReference type="Pfam" id="PF01855">
    <property type="entry name" value="POR_N"/>
    <property type="match status" value="1"/>
</dbReference>
<dbReference type="eggNOG" id="COG0674">
    <property type="taxonomic scope" value="Bacteria"/>
</dbReference>
<dbReference type="SUPFAM" id="SSF53323">
    <property type="entry name" value="Pyruvate-ferredoxin oxidoreductase, PFOR, domain III"/>
    <property type="match status" value="1"/>
</dbReference>
<dbReference type="InterPro" id="IPR002880">
    <property type="entry name" value="Pyrv_Fd/Flavodoxin_OxRdtase_N"/>
</dbReference>
<proteinExistence type="predicted"/>
<dbReference type="Pfam" id="PF17147">
    <property type="entry name" value="PFOR_II"/>
    <property type="match status" value="1"/>
</dbReference>
<dbReference type="CDD" id="cd07034">
    <property type="entry name" value="TPP_PYR_PFOR_IOR-alpha_like"/>
    <property type="match status" value="1"/>
</dbReference>
<evidence type="ECO:0000259" key="2">
    <source>
        <dbReference type="Pfam" id="PF01558"/>
    </source>
</evidence>
<feature type="domain" description="Pyruvate flavodoxin/ferredoxin oxidoreductase pyrimidine binding" evidence="3">
    <location>
        <begin position="212"/>
        <end position="447"/>
    </location>
</feature>
<evidence type="ECO:0000313" key="5">
    <source>
        <dbReference type="EMBL" id="KHE93030.1"/>
    </source>
</evidence>
<dbReference type="InterPro" id="IPR002869">
    <property type="entry name" value="Pyrv_flavodox_OxRed_cen"/>
</dbReference>
<comment type="caution">
    <text evidence="5">The sequence shown here is derived from an EMBL/GenBank/DDBJ whole genome shotgun (WGS) entry which is preliminary data.</text>
</comment>
<dbReference type="InterPro" id="IPR050722">
    <property type="entry name" value="Pyruvate:ferred/Flavod_OxRd"/>
</dbReference>
<name>A0A0B0EQT1_9BACT</name>
<dbReference type="Gene3D" id="3.40.50.920">
    <property type="match status" value="1"/>
</dbReference>
<feature type="domain" description="Pyruvate:ferredoxin oxidoreductase core" evidence="4">
    <location>
        <begin position="472"/>
        <end position="541"/>
    </location>
</feature>
<accession>A0A0B0EQT1</accession>
<evidence type="ECO:0000259" key="3">
    <source>
        <dbReference type="Pfam" id="PF01855"/>
    </source>
</evidence>
<evidence type="ECO:0000313" key="6">
    <source>
        <dbReference type="Proteomes" id="UP000030652"/>
    </source>
</evidence>
<dbReference type="Proteomes" id="UP000030652">
    <property type="component" value="Unassembled WGS sequence"/>
</dbReference>
<keyword evidence="1" id="KW-0560">Oxidoreductase</keyword>
<dbReference type="Gene3D" id="3.40.920.10">
    <property type="entry name" value="Pyruvate-ferredoxin oxidoreductase, PFOR, domain III"/>
    <property type="match status" value="1"/>
</dbReference>
<feature type="domain" description="Pyruvate/ketoisovalerate oxidoreductase catalytic" evidence="2">
    <location>
        <begin position="14"/>
        <end position="178"/>
    </location>
</feature>
<dbReference type="Pfam" id="PF01558">
    <property type="entry name" value="POR"/>
    <property type="match status" value="1"/>
</dbReference>
<dbReference type="InterPro" id="IPR009014">
    <property type="entry name" value="Transketo_C/PFOR_II"/>
</dbReference>
<dbReference type="PANTHER" id="PTHR32154">
    <property type="entry name" value="PYRUVATE-FLAVODOXIN OXIDOREDUCTASE-RELATED"/>
    <property type="match status" value="1"/>
</dbReference>
<dbReference type="InterPro" id="IPR029061">
    <property type="entry name" value="THDP-binding"/>
</dbReference>
<dbReference type="SUPFAM" id="SSF52922">
    <property type="entry name" value="TK C-terminal domain-like"/>
    <property type="match status" value="1"/>
</dbReference>
<dbReference type="InterPro" id="IPR022367">
    <property type="entry name" value="2-oxoacid/accept_OxRdtase_asu"/>
</dbReference>
<organism evidence="5 6">
    <name type="scientific">Candidatus Scalindua brodae</name>
    <dbReference type="NCBI Taxonomy" id="237368"/>
    <lineage>
        <taxon>Bacteria</taxon>
        <taxon>Pseudomonadati</taxon>
        <taxon>Planctomycetota</taxon>
        <taxon>Candidatus Brocadiia</taxon>
        <taxon>Candidatus Brocadiales</taxon>
        <taxon>Candidatus Scalinduaceae</taxon>
        <taxon>Candidatus Scalindua</taxon>
    </lineage>
</organism>
<sequence length="575" mass="62798">MPTDYVIRIAGESGEGIVLSGEIVTLALSRSGFNIFTFSTYPAEVRGGPSMFQIRTGANRLRSQGDSVDILVALNDDACDENLKDLNEDGLLICDGTPEKQLNSPFDKKVINCPIPITEIASKEVGVYRCKNMVVIGALSNLLNIDYSIIESVIKEKTSRKGSHVLEKNLLAFKLGFDYAEIHKTKPIPYNLGPIGKSEKLVISGNEALALGALMSGCRFYAAYPITPATDLMEWLALELPGVGGVVIQAEDEISALGMVLGASFAGQKAFTATSGPGLSLMVELIGIASMAEIPSVIVDVQRGGPGTGMPTKTEQSDLNLALYGTHGDASRIVLAPTNVEDCFFQIINAFNLSEKYQLPVIILSDQSLGHRKESIRRPVMADIKQSKRLRPGDDEIKDYRRYGLTPAGVSPMAIPGENAGYYVAQGLEHDEYGSPCYDPENHLRMTAKRFRKLQNISGDINMFEKYGKQDASTGIIGWGSTEGAVRDAFERLDAEGYGVEVFYPKVLNPLPDKAIRNFLKNKKTILVPEINYTGQFAMLLRGKYLKQVTPLNICGGIPFTAKEIYSKVRELCNR</sequence>
<dbReference type="AlphaFoldDB" id="A0A0B0EQT1"/>
<evidence type="ECO:0000256" key="1">
    <source>
        <dbReference type="ARBA" id="ARBA00023002"/>
    </source>
</evidence>